<evidence type="ECO:0000256" key="3">
    <source>
        <dbReference type="ARBA" id="ARBA00023242"/>
    </source>
</evidence>
<dbReference type="PANTHER" id="PTHR12346:SF0">
    <property type="entry name" value="SIN3A, ISOFORM G"/>
    <property type="match status" value="1"/>
</dbReference>
<dbReference type="Pfam" id="PF02671">
    <property type="entry name" value="PAH"/>
    <property type="match status" value="1"/>
</dbReference>
<dbReference type="PANTHER" id="PTHR12346">
    <property type="entry name" value="SIN3B-RELATED"/>
    <property type="match status" value="1"/>
</dbReference>
<comment type="caution">
    <text evidence="5">The sequence shown here is derived from an EMBL/GenBank/DDBJ whole genome shotgun (WGS) entry which is preliminary data.</text>
</comment>
<keyword evidence="3 4" id="KW-0539">Nucleus</keyword>
<dbReference type="GO" id="GO:0000118">
    <property type="term" value="C:histone deacetylase complex"/>
    <property type="evidence" value="ECO:0007669"/>
    <property type="project" value="TreeGrafter"/>
</dbReference>
<gene>
    <name evidence="5" type="ORF">PVL29_021026</name>
</gene>
<dbReference type="EMBL" id="JARBHA010000016">
    <property type="protein sequence ID" value="KAJ9678981.1"/>
    <property type="molecule type" value="Genomic_DNA"/>
</dbReference>
<dbReference type="Gene3D" id="1.20.1160.11">
    <property type="entry name" value="Paired amphipathic helix"/>
    <property type="match status" value="1"/>
</dbReference>
<accession>A0AA38YYE0</accession>
<evidence type="ECO:0000256" key="4">
    <source>
        <dbReference type="PROSITE-ProRule" id="PRU00810"/>
    </source>
</evidence>
<dbReference type="GO" id="GO:0000122">
    <property type="term" value="P:negative regulation of transcription by RNA polymerase II"/>
    <property type="evidence" value="ECO:0007669"/>
    <property type="project" value="TreeGrafter"/>
</dbReference>
<dbReference type="GO" id="GO:0003714">
    <property type="term" value="F:transcription corepressor activity"/>
    <property type="evidence" value="ECO:0007669"/>
    <property type="project" value="InterPro"/>
</dbReference>
<sequence>MARSTKRVYPPFPRVRSAALLEAAIYLRSVKTALRGDQEKCASFTKLMEDYLHHRVTVEQLVSVAKELFRDHEELIVGFNDYLPEQHRICVPVQDI</sequence>
<dbReference type="SUPFAM" id="SSF47762">
    <property type="entry name" value="PAH2 domain"/>
    <property type="match status" value="1"/>
</dbReference>
<organism evidence="5 6">
    <name type="scientific">Vitis rotundifolia</name>
    <name type="common">Muscadine grape</name>
    <dbReference type="NCBI Taxonomy" id="103349"/>
    <lineage>
        <taxon>Eukaryota</taxon>
        <taxon>Viridiplantae</taxon>
        <taxon>Streptophyta</taxon>
        <taxon>Embryophyta</taxon>
        <taxon>Tracheophyta</taxon>
        <taxon>Spermatophyta</taxon>
        <taxon>Magnoliopsida</taxon>
        <taxon>eudicotyledons</taxon>
        <taxon>Gunneridae</taxon>
        <taxon>Pentapetalae</taxon>
        <taxon>rosids</taxon>
        <taxon>Vitales</taxon>
        <taxon>Vitaceae</taxon>
        <taxon>Viteae</taxon>
        <taxon>Vitis</taxon>
    </lineage>
</organism>
<dbReference type="InterPro" id="IPR039774">
    <property type="entry name" value="Sin3-like"/>
</dbReference>
<dbReference type="PROSITE" id="PS51477">
    <property type="entry name" value="PAH"/>
    <property type="match status" value="1"/>
</dbReference>
<protein>
    <submittedName>
        <fullName evidence="5">Uncharacterized protein</fullName>
    </submittedName>
</protein>
<evidence type="ECO:0000256" key="2">
    <source>
        <dbReference type="ARBA" id="ARBA00022491"/>
    </source>
</evidence>
<reference evidence="5 6" key="1">
    <citation type="journal article" date="2023" name="BMC Biotechnol.">
        <title>Vitis rotundifolia cv Carlos genome sequencing.</title>
        <authorList>
            <person name="Huff M."/>
            <person name="Hulse-Kemp A."/>
            <person name="Scheffler B."/>
            <person name="Youngblood R."/>
            <person name="Simpson S."/>
            <person name="Babiker E."/>
            <person name="Staton M."/>
        </authorList>
    </citation>
    <scope>NUCLEOTIDE SEQUENCE [LARGE SCALE GENOMIC DNA]</scope>
    <source>
        <tissue evidence="5">Leaf</tissue>
    </source>
</reference>
<dbReference type="GO" id="GO:0000785">
    <property type="term" value="C:chromatin"/>
    <property type="evidence" value="ECO:0007669"/>
    <property type="project" value="TreeGrafter"/>
</dbReference>
<name>A0AA38YYE0_VITRO</name>
<evidence type="ECO:0000256" key="1">
    <source>
        <dbReference type="ARBA" id="ARBA00004123"/>
    </source>
</evidence>
<comment type="subcellular location">
    <subcellularLocation>
        <location evidence="1 4">Nucleus</location>
    </subcellularLocation>
</comment>
<dbReference type="Proteomes" id="UP001168098">
    <property type="component" value="Unassembled WGS sequence"/>
</dbReference>
<dbReference type="InterPro" id="IPR003822">
    <property type="entry name" value="PAH"/>
</dbReference>
<proteinExistence type="predicted"/>
<keyword evidence="6" id="KW-1185">Reference proteome</keyword>
<evidence type="ECO:0000313" key="5">
    <source>
        <dbReference type="EMBL" id="KAJ9678981.1"/>
    </source>
</evidence>
<dbReference type="InterPro" id="IPR036600">
    <property type="entry name" value="PAH_sf"/>
</dbReference>
<evidence type="ECO:0000313" key="6">
    <source>
        <dbReference type="Proteomes" id="UP001168098"/>
    </source>
</evidence>
<dbReference type="AlphaFoldDB" id="A0AA38YYE0"/>
<keyword evidence="2" id="KW-0678">Repressor</keyword>